<feature type="compositionally biased region" description="Polar residues" evidence="2">
    <location>
        <begin position="249"/>
        <end position="259"/>
    </location>
</feature>
<feature type="region of interest" description="Disordered" evidence="2">
    <location>
        <begin position="235"/>
        <end position="273"/>
    </location>
</feature>
<evidence type="ECO:0000313" key="3">
    <source>
        <dbReference type="EMBL" id="GFH48119.1"/>
    </source>
</evidence>
<keyword evidence="4" id="KW-1185">Reference proteome</keyword>
<feature type="compositionally biased region" description="Acidic residues" evidence="2">
    <location>
        <begin position="262"/>
        <end position="271"/>
    </location>
</feature>
<evidence type="ECO:0000256" key="2">
    <source>
        <dbReference type="SAM" id="MobiDB-lite"/>
    </source>
</evidence>
<dbReference type="InterPro" id="IPR011047">
    <property type="entry name" value="Quinoprotein_ADH-like_sf"/>
</dbReference>
<sequence length="454" mass="51114">MPAATEVDTISVSNNSVSALSVSRWDRSQNKVVRIVRDDKSVVSNASNSVAIWDHQQNKVVDFSIPKWDASRKVVNGKQEVVARSDEDGNIKKSSKRLNMSGDCTLKTVSSDINDNMSVTSKYTVTSKTDSIHKWDRSSNKVVAVERNVQVWDRRSNTVRRRNSHLEVDADAQETQTKAPKKSSSIEANDNMSVTSKYTVTSKTDSIHKWGRSSNKVVAVENDVQVWDRRSNTVRRRNSHLEVDADAQKTPTKQESTNSLEVELDPEEVDELPQTSETLLTNEKTFSEKSSVSPRSVAFSIAEEEEEEEADDIYIPTTLSRPKSAQSQTSEMKARKKAMKEMQLKALLHQISSKREMEKMNQNNDVQNTPILPAELKRAESLDDEKIAKLNDIINTKNKLLDEQNRLIQQLTEQMEEMSRADDNGLPVVVARPHSADNDTLVSGISSVFSNFFQ</sequence>
<proteinExistence type="predicted"/>
<reference evidence="3 4" key="1">
    <citation type="journal article" date="2021" name="Sci. Rep.">
        <title>The genome of the diatom Chaetoceros tenuissimus carries an ancient integrated fragment of an extant virus.</title>
        <authorList>
            <person name="Hongo Y."/>
            <person name="Kimura K."/>
            <person name="Takaki Y."/>
            <person name="Yoshida Y."/>
            <person name="Baba S."/>
            <person name="Kobayashi G."/>
            <person name="Nagasaki K."/>
            <person name="Hano T."/>
            <person name="Tomaru Y."/>
        </authorList>
    </citation>
    <scope>NUCLEOTIDE SEQUENCE [LARGE SCALE GENOMIC DNA]</scope>
    <source>
        <strain evidence="3 4">NIES-3715</strain>
    </source>
</reference>
<keyword evidence="1" id="KW-0175">Coiled coil</keyword>
<protein>
    <submittedName>
        <fullName evidence="3">Uncharacterized protein</fullName>
    </submittedName>
</protein>
<organism evidence="3 4">
    <name type="scientific">Chaetoceros tenuissimus</name>
    <dbReference type="NCBI Taxonomy" id="426638"/>
    <lineage>
        <taxon>Eukaryota</taxon>
        <taxon>Sar</taxon>
        <taxon>Stramenopiles</taxon>
        <taxon>Ochrophyta</taxon>
        <taxon>Bacillariophyta</taxon>
        <taxon>Coscinodiscophyceae</taxon>
        <taxon>Chaetocerotophycidae</taxon>
        <taxon>Chaetocerotales</taxon>
        <taxon>Chaetocerotaceae</taxon>
        <taxon>Chaetoceros</taxon>
    </lineage>
</organism>
<dbReference type="SUPFAM" id="SSF50998">
    <property type="entry name" value="Quinoprotein alcohol dehydrogenase-like"/>
    <property type="match status" value="1"/>
</dbReference>
<comment type="caution">
    <text evidence="3">The sequence shown here is derived from an EMBL/GenBank/DDBJ whole genome shotgun (WGS) entry which is preliminary data.</text>
</comment>
<feature type="coiled-coil region" evidence="1">
    <location>
        <begin position="394"/>
        <end position="424"/>
    </location>
</feature>
<feature type="compositionally biased region" description="Polar residues" evidence="2">
    <location>
        <begin position="173"/>
        <end position="190"/>
    </location>
</feature>
<feature type="region of interest" description="Disordered" evidence="2">
    <location>
        <begin position="156"/>
        <end position="190"/>
    </location>
</feature>
<dbReference type="AlphaFoldDB" id="A0AAD3CNV7"/>
<name>A0AAD3CNV7_9STRA</name>
<evidence type="ECO:0000256" key="1">
    <source>
        <dbReference type="SAM" id="Coils"/>
    </source>
</evidence>
<accession>A0AAD3CNV7</accession>
<dbReference type="Proteomes" id="UP001054902">
    <property type="component" value="Unassembled WGS sequence"/>
</dbReference>
<dbReference type="EMBL" id="BLLK01000027">
    <property type="protein sequence ID" value="GFH48119.1"/>
    <property type="molecule type" value="Genomic_DNA"/>
</dbReference>
<gene>
    <name evidence="3" type="ORF">CTEN210_04595</name>
</gene>
<evidence type="ECO:0000313" key="4">
    <source>
        <dbReference type="Proteomes" id="UP001054902"/>
    </source>
</evidence>